<dbReference type="InterPro" id="IPR001611">
    <property type="entry name" value="Leu-rich_rpt"/>
</dbReference>
<dbReference type="InterPro" id="IPR003591">
    <property type="entry name" value="Leu-rich_rpt_typical-subtyp"/>
</dbReference>
<dbReference type="Pfam" id="PF14580">
    <property type="entry name" value="LRR_9"/>
    <property type="match status" value="1"/>
</dbReference>
<proteinExistence type="predicted"/>
<evidence type="ECO:0000313" key="3">
    <source>
        <dbReference type="EMBL" id="ESP05320.1"/>
    </source>
</evidence>
<dbReference type="KEGG" id="lgi:LOTGIDRAFT_208342"/>
<gene>
    <name evidence="3" type="ORF">LOTGIDRAFT_208342</name>
</gene>
<keyword evidence="1" id="KW-0433">Leucine-rich repeat</keyword>
<dbReference type="RefSeq" id="XP_009043865.1">
    <property type="nucleotide sequence ID" value="XM_009045617.1"/>
</dbReference>
<reference evidence="3 4" key="1">
    <citation type="journal article" date="2013" name="Nature">
        <title>Insights into bilaterian evolution from three spiralian genomes.</title>
        <authorList>
            <person name="Simakov O."/>
            <person name="Marletaz F."/>
            <person name="Cho S.J."/>
            <person name="Edsinger-Gonzales E."/>
            <person name="Havlak P."/>
            <person name="Hellsten U."/>
            <person name="Kuo D.H."/>
            <person name="Larsson T."/>
            <person name="Lv J."/>
            <person name="Arendt D."/>
            <person name="Savage R."/>
            <person name="Osoegawa K."/>
            <person name="de Jong P."/>
            <person name="Grimwood J."/>
            <person name="Chapman J.A."/>
            <person name="Shapiro H."/>
            <person name="Aerts A."/>
            <person name="Otillar R.P."/>
            <person name="Terry A.Y."/>
            <person name="Boore J.L."/>
            <person name="Grigoriev I.V."/>
            <person name="Lindberg D.R."/>
            <person name="Seaver E.C."/>
            <person name="Weisblat D.A."/>
            <person name="Putnam N.H."/>
            <person name="Rokhsar D.S."/>
        </authorList>
    </citation>
    <scope>NUCLEOTIDE SEQUENCE [LARGE SCALE GENOMIC DNA]</scope>
</reference>
<evidence type="ECO:0000256" key="2">
    <source>
        <dbReference type="ARBA" id="ARBA00022737"/>
    </source>
</evidence>
<name>V4CS15_LOTGI</name>
<dbReference type="PANTHER" id="PTHR45973:SF8">
    <property type="entry name" value="LEUCINE-RICH REPEAT-CONTAINING PROTEIN 49"/>
    <property type="match status" value="1"/>
</dbReference>
<organism evidence="3 4">
    <name type="scientific">Lottia gigantea</name>
    <name type="common">Giant owl limpet</name>
    <dbReference type="NCBI Taxonomy" id="225164"/>
    <lineage>
        <taxon>Eukaryota</taxon>
        <taxon>Metazoa</taxon>
        <taxon>Spiralia</taxon>
        <taxon>Lophotrochozoa</taxon>
        <taxon>Mollusca</taxon>
        <taxon>Gastropoda</taxon>
        <taxon>Patellogastropoda</taxon>
        <taxon>Lottioidea</taxon>
        <taxon>Lottiidae</taxon>
        <taxon>Lottia</taxon>
    </lineage>
</organism>
<keyword evidence="2" id="KW-0677">Repeat</keyword>
<dbReference type="STRING" id="225164.V4CS15"/>
<dbReference type="SMART" id="SM00369">
    <property type="entry name" value="LRR_TYP"/>
    <property type="match status" value="5"/>
</dbReference>
<dbReference type="PANTHER" id="PTHR45973">
    <property type="entry name" value="PROTEIN PHOSPHATASE 1 REGULATORY SUBUNIT SDS22-RELATED"/>
    <property type="match status" value="1"/>
</dbReference>
<dbReference type="InterPro" id="IPR050576">
    <property type="entry name" value="Cilia_flagella_integrity"/>
</dbReference>
<dbReference type="PROSITE" id="PS51450">
    <property type="entry name" value="LRR"/>
    <property type="match status" value="7"/>
</dbReference>
<dbReference type="SUPFAM" id="SSF52058">
    <property type="entry name" value="L domain-like"/>
    <property type="match status" value="1"/>
</dbReference>
<dbReference type="Gene3D" id="3.80.10.10">
    <property type="entry name" value="Ribonuclease Inhibitor"/>
    <property type="match status" value="3"/>
</dbReference>
<dbReference type="GeneID" id="20246057"/>
<dbReference type="HOGENOM" id="CLU_019309_0_0_1"/>
<evidence type="ECO:0000313" key="4">
    <source>
        <dbReference type="Proteomes" id="UP000030746"/>
    </source>
</evidence>
<dbReference type="InterPro" id="IPR032675">
    <property type="entry name" value="LRR_dom_sf"/>
</dbReference>
<dbReference type="AlphaFoldDB" id="V4CS15"/>
<evidence type="ECO:0008006" key="5">
    <source>
        <dbReference type="Google" id="ProtNLM"/>
    </source>
</evidence>
<evidence type="ECO:0000256" key="1">
    <source>
        <dbReference type="ARBA" id="ARBA00022614"/>
    </source>
</evidence>
<dbReference type="FunFam" id="3.80.10.10:FF:000323">
    <property type="entry name" value="Leucine-rich repeat-containing protein 49 isoform 1"/>
    <property type="match status" value="1"/>
</dbReference>
<keyword evidence="4" id="KW-1185">Reference proteome</keyword>
<accession>V4CS15</accession>
<protein>
    <recommendedName>
        <fullName evidence="5">Leucine-rich repeat-containing protein 49</fullName>
    </recommendedName>
</protein>
<dbReference type="Proteomes" id="UP000030746">
    <property type="component" value="Unassembled WGS sequence"/>
</dbReference>
<dbReference type="CTD" id="20246057"/>
<dbReference type="OMA" id="FRINKDQ"/>
<dbReference type="OrthoDB" id="1939344at2759"/>
<sequence>MLLHLHKNNYFSFIGKSIFLLLVLFEIRIPRSSQDHIQNLLYYVIGDRVIFAESPSAPGIPVVYRTSEERTTNPDRLNLDRRKLKICPILEGEEQLRLLNYQHNYISQIQHLSTLKRLIFLDLYDNHIEEITGLNSLRSLRVLMLGKNRIRKIENLEALTKLDVLDLHGNQIQIIENLSHLGELRVLNLAGNQIVHVDNISGMDALAELNLRRNQIQTVIDVDNLPNLQRLFLSINDISCFEDIQCLSESHCLSEISLDGNPLCQDQYYKQIILRNMQQLKQLDMKKVSEEERRIALVMARKEAEKRRESNKIAIMKEKRRIAISGVKRNWELKQGSHIAKTGSLIRTSPMPELFANHIGTLKNSDILFHNDKDDSESSGITNIDKGISEYAELDGDTFTLYGHQALENLERNWGIQAAGSITTIVFKFVDFEHVAKILHKIRTRFPATQTLVFSATNIHSLQQINALSHVRRLDNLTIDLDGNPVTKFTLWRMYTIFRLAHFSLKKINDIEVSPSDIVNAEKLFGPLSHITTSQLPQSRLLSLLGETRKKQLVALSEDKNRKGDKHAEKAQGEFVGRAGLTYQSADNLTKQQESEGKKKIAKNFINEFSKETIFNNKKQSEFQRLWSVIFYEMVQSALGDMSNMREYMKNCMEMCENS</sequence>
<dbReference type="SMART" id="SM00365">
    <property type="entry name" value="LRR_SD22"/>
    <property type="match status" value="6"/>
</dbReference>
<dbReference type="EMBL" id="KB199650">
    <property type="protein sequence ID" value="ESP05320.1"/>
    <property type="molecule type" value="Genomic_DNA"/>
</dbReference>